<dbReference type="Proteomes" id="UP000323142">
    <property type="component" value="Unassembled WGS sequence"/>
</dbReference>
<dbReference type="PANTHER" id="PTHR42928:SF5">
    <property type="entry name" value="BLR1237 PROTEIN"/>
    <property type="match status" value="1"/>
</dbReference>
<dbReference type="InterPro" id="IPR005064">
    <property type="entry name" value="BUG"/>
</dbReference>
<evidence type="ECO:0000313" key="3">
    <source>
        <dbReference type="EMBL" id="KAA2236726.1"/>
    </source>
</evidence>
<evidence type="ECO:0000313" key="4">
    <source>
        <dbReference type="Proteomes" id="UP000323142"/>
    </source>
</evidence>
<proteinExistence type="inferred from homology"/>
<dbReference type="PANTHER" id="PTHR42928">
    <property type="entry name" value="TRICARBOXYLATE-BINDING PROTEIN"/>
    <property type="match status" value="1"/>
</dbReference>
<comment type="caution">
    <text evidence="3">The sequence shown here is derived from an EMBL/GenBank/DDBJ whole genome shotgun (WGS) entry which is preliminary data.</text>
</comment>
<dbReference type="InterPro" id="IPR042100">
    <property type="entry name" value="Bug_dom1"/>
</dbReference>
<reference evidence="3 4" key="1">
    <citation type="submission" date="2019-09" db="EMBL/GenBank/DDBJ databases">
        <title>Salinarimonas rosea gen. nov., sp. nov., a new member of the a-2 subgroup of the Proteobacteria.</title>
        <authorList>
            <person name="Liu J."/>
        </authorList>
    </citation>
    <scope>NUCLEOTIDE SEQUENCE [LARGE SCALE GENOMIC DNA]</scope>
    <source>
        <strain evidence="3 4">BN140002</strain>
    </source>
</reference>
<dbReference type="SUPFAM" id="SSF53850">
    <property type="entry name" value="Periplasmic binding protein-like II"/>
    <property type="match status" value="1"/>
</dbReference>
<protein>
    <submittedName>
        <fullName evidence="3">Tripartite tricarboxylate transporter substrate binding protein</fullName>
    </submittedName>
</protein>
<name>A0A5B2VDF9_9HYPH</name>
<dbReference type="EMBL" id="VUOA01000023">
    <property type="protein sequence ID" value="KAA2236726.1"/>
    <property type="molecule type" value="Genomic_DNA"/>
</dbReference>
<reference evidence="3 4" key="2">
    <citation type="submission" date="2019-09" db="EMBL/GenBank/DDBJ databases">
        <authorList>
            <person name="Jin C."/>
        </authorList>
    </citation>
    <scope>NUCLEOTIDE SEQUENCE [LARGE SCALE GENOMIC DNA]</scope>
    <source>
        <strain evidence="3 4">BN140002</strain>
    </source>
</reference>
<feature type="region of interest" description="Disordered" evidence="2">
    <location>
        <begin position="1"/>
        <end position="62"/>
    </location>
</feature>
<dbReference type="Gene3D" id="3.40.190.10">
    <property type="entry name" value="Periplasmic binding protein-like II"/>
    <property type="match status" value="1"/>
</dbReference>
<evidence type="ECO:0000256" key="1">
    <source>
        <dbReference type="ARBA" id="ARBA00006987"/>
    </source>
</evidence>
<dbReference type="AlphaFoldDB" id="A0A5B2VDF9"/>
<gene>
    <name evidence="3" type="ORF">F0L46_13235</name>
</gene>
<keyword evidence="4" id="KW-1185">Reference proteome</keyword>
<comment type="similarity">
    <text evidence="1">Belongs to the UPF0065 (bug) family.</text>
</comment>
<sequence length="430" mass="45114">MMTMVADGLMRDRASDRKATSKILRKRGPGAATGAADPSSGDGVRQAGTGLPPRLNPTRGSFVSDGAPPLTFRCCLRFIAPAHVKAVGGETAPCRPPSRTPGGTPMTITRRHALGLMAGAALVPASARAQAFPTRPVKMVVAYPAGGPTDAIARMVANDLSATLGQNVLVENVAGASGALGTRGVAKAEPDGHTITFGNNQTHGNNMFLMKDPGYDAVKDFYPLAGAGAFEHVFVVPNNLPVKSIPELIELAKRDPGKLNYGSTGIGSGSHLSTELFMTRTGIKMTHVPYRGAAPLVQDLVAGRIDVSNSTLPSVLGQIQGGQIRAIAIASPQRNPQLPDVPTLREQGVSDADAESWAGFFAPGGTPQPVLDKLSREIIAALNKPTMREAITKLGFSLNVRDPAAFRPYHAKEQETWSEIIKAANIPMQG</sequence>
<accession>A0A5B2VDF9</accession>
<dbReference type="CDD" id="cd07012">
    <property type="entry name" value="PBP2_Bug_TTT"/>
    <property type="match status" value="1"/>
</dbReference>
<evidence type="ECO:0000256" key="2">
    <source>
        <dbReference type="SAM" id="MobiDB-lite"/>
    </source>
</evidence>
<dbReference type="Gene3D" id="3.40.190.150">
    <property type="entry name" value="Bordetella uptake gene, domain 1"/>
    <property type="match status" value="1"/>
</dbReference>
<feature type="compositionally biased region" description="Basic and acidic residues" evidence="2">
    <location>
        <begin position="9"/>
        <end position="19"/>
    </location>
</feature>
<organism evidence="3 4">
    <name type="scientific">Salinarimonas soli</name>
    <dbReference type="NCBI Taxonomy" id="1638099"/>
    <lineage>
        <taxon>Bacteria</taxon>
        <taxon>Pseudomonadati</taxon>
        <taxon>Pseudomonadota</taxon>
        <taxon>Alphaproteobacteria</taxon>
        <taxon>Hyphomicrobiales</taxon>
        <taxon>Salinarimonadaceae</taxon>
        <taxon>Salinarimonas</taxon>
    </lineage>
</organism>
<dbReference type="Pfam" id="PF03401">
    <property type="entry name" value="TctC"/>
    <property type="match status" value="1"/>
</dbReference>